<proteinExistence type="predicted"/>
<dbReference type="PANTHER" id="PTHR24148:SF73">
    <property type="entry name" value="HET DOMAIN PROTEIN (AFU_ORTHOLOGUE AFUA_8G01020)"/>
    <property type="match status" value="1"/>
</dbReference>
<reference evidence="2" key="1">
    <citation type="journal article" date="2021" name="Nat. Commun.">
        <title>Genetic determinants of endophytism in the Arabidopsis root mycobiome.</title>
        <authorList>
            <person name="Mesny F."/>
            <person name="Miyauchi S."/>
            <person name="Thiergart T."/>
            <person name="Pickel B."/>
            <person name="Atanasova L."/>
            <person name="Karlsson M."/>
            <person name="Huettel B."/>
            <person name="Barry K.W."/>
            <person name="Haridas S."/>
            <person name="Chen C."/>
            <person name="Bauer D."/>
            <person name="Andreopoulos W."/>
            <person name="Pangilinan J."/>
            <person name="LaButti K."/>
            <person name="Riley R."/>
            <person name="Lipzen A."/>
            <person name="Clum A."/>
            <person name="Drula E."/>
            <person name="Henrissat B."/>
            <person name="Kohler A."/>
            <person name="Grigoriev I.V."/>
            <person name="Martin F.M."/>
            <person name="Hacquard S."/>
        </authorList>
    </citation>
    <scope>NUCLEOTIDE SEQUENCE</scope>
    <source>
        <strain evidence="2">MPI-CAGE-CH-0235</strain>
    </source>
</reference>
<dbReference type="AlphaFoldDB" id="A0A8K0SYB8"/>
<dbReference type="InterPro" id="IPR052895">
    <property type="entry name" value="HetReg/Transcr_Mod"/>
</dbReference>
<gene>
    <name evidence="2" type="ORF">B0I35DRAFT_420816</name>
</gene>
<keyword evidence="3" id="KW-1185">Reference proteome</keyword>
<sequence>MAMASPEDTLPATSYVYRPLENTDIRVVLVQPLTNRAGTIECRITQAPLESLSFTALSYVWGDPKDTTEIILDGERFSVTVNLAVYLREIALGVASGQTTDSLGTYWWIDALCIDQGNVIERNAQVQRIGSIYSQADQVVIWLGKGGNHTDLGVAHIKELAKITKDAGGHEIFNDPAKRHYRGVFFHEGQDEKHANERAGTLELFRSPWWKRTWVLQELALAKRVLFLCGQDSFTFDQLYDAIILLQTDIVVDLPKVLESVFLSRDEERLFSYVFSCVNTRAIFEHNFADRYTSTRLQILLDRTKTSRATDPRDKIYGLLGMASDAHIDEIRPSYDLSIRDIYVDIAIWHLRQYDTLSILGQCFAGECSKLLTLPSWVPHWEPKEDHDRGPSVFHDRQFRDISSKLMRDAYSASGGRPLSSHPWSVDDMTGTLNLTGARVGSITFLSDVADLEYFSIPRENPFQVARDWLKLGDKLGERYEHTRESVDRAIRRTLVADIYDRNVIETSGIKYKQRGFWIMFPEDPPLWSGEAKWDYQDSMLIYMKTANKRRLAFSSQGWVGVVPSTAAVGDQIAVFVGGPVLYIVRQNDLQSPMTTEIISTSDSFSLVGEAYFHGFMDGKALEGRHLETITLR</sequence>
<feature type="domain" description="Heterokaryon incompatibility" evidence="1">
    <location>
        <begin position="54"/>
        <end position="218"/>
    </location>
</feature>
<organism evidence="2 3">
    <name type="scientific">Stachybotrys elegans</name>
    <dbReference type="NCBI Taxonomy" id="80388"/>
    <lineage>
        <taxon>Eukaryota</taxon>
        <taxon>Fungi</taxon>
        <taxon>Dikarya</taxon>
        <taxon>Ascomycota</taxon>
        <taxon>Pezizomycotina</taxon>
        <taxon>Sordariomycetes</taxon>
        <taxon>Hypocreomycetidae</taxon>
        <taxon>Hypocreales</taxon>
        <taxon>Stachybotryaceae</taxon>
        <taxon>Stachybotrys</taxon>
    </lineage>
</organism>
<dbReference type="EMBL" id="JAGPNK010000002">
    <property type="protein sequence ID" value="KAH7325599.1"/>
    <property type="molecule type" value="Genomic_DNA"/>
</dbReference>
<evidence type="ECO:0000313" key="3">
    <source>
        <dbReference type="Proteomes" id="UP000813444"/>
    </source>
</evidence>
<evidence type="ECO:0000313" key="2">
    <source>
        <dbReference type="EMBL" id="KAH7325599.1"/>
    </source>
</evidence>
<dbReference type="OrthoDB" id="5416609at2759"/>
<protein>
    <submittedName>
        <fullName evidence="2">Heterokaryon incompatibility protein-domain-containing protein</fullName>
    </submittedName>
</protein>
<dbReference type="InterPro" id="IPR010730">
    <property type="entry name" value="HET"/>
</dbReference>
<dbReference type="Pfam" id="PF06985">
    <property type="entry name" value="HET"/>
    <property type="match status" value="1"/>
</dbReference>
<name>A0A8K0SYB8_9HYPO</name>
<evidence type="ECO:0000259" key="1">
    <source>
        <dbReference type="Pfam" id="PF06985"/>
    </source>
</evidence>
<dbReference type="PANTHER" id="PTHR24148">
    <property type="entry name" value="ANKYRIN REPEAT DOMAIN-CONTAINING PROTEIN 39 HOMOLOG-RELATED"/>
    <property type="match status" value="1"/>
</dbReference>
<accession>A0A8K0SYB8</accession>
<dbReference type="Proteomes" id="UP000813444">
    <property type="component" value="Unassembled WGS sequence"/>
</dbReference>
<comment type="caution">
    <text evidence="2">The sequence shown here is derived from an EMBL/GenBank/DDBJ whole genome shotgun (WGS) entry which is preliminary data.</text>
</comment>
<dbReference type="Pfam" id="PF26639">
    <property type="entry name" value="Het-6_barrel"/>
    <property type="match status" value="1"/>
</dbReference>